<keyword evidence="1" id="KW-0732">Signal</keyword>
<dbReference type="AlphaFoldDB" id="F8P9H9"/>
<protein>
    <submittedName>
        <fullName evidence="2">Uncharacterized protein</fullName>
    </submittedName>
</protein>
<evidence type="ECO:0000256" key="1">
    <source>
        <dbReference type="SAM" id="SignalP"/>
    </source>
</evidence>
<dbReference type="KEGG" id="sla:SERLADRAFT_477746"/>
<dbReference type="EMBL" id="GL945441">
    <property type="protein sequence ID" value="EGO20308.1"/>
    <property type="molecule type" value="Genomic_DNA"/>
</dbReference>
<sequence>MRFTIVLAILASLGFAAAASTTETECPACPKTLKIDNVTYNLVLGGEKATPEEPISCFYAAENDSGSQTYCSYKPNGTILEDGDGYCPKKVPVSADNCV</sequence>
<accession>F8P9H9</accession>
<dbReference type="OrthoDB" id="10446946at2759"/>
<proteinExistence type="predicted"/>
<dbReference type="HOGENOM" id="CLU_2321778_0_0_1"/>
<dbReference type="RefSeq" id="XP_007323053.1">
    <property type="nucleotide sequence ID" value="XM_007322991.1"/>
</dbReference>
<feature type="signal peptide" evidence="1">
    <location>
        <begin position="1"/>
        <end position="18"/>
    </location>
</feature>
<dbReference type="GeneID" id="18821061"/>
<dbReference type="Proteomes" id="UP000008064">
    <property type="component" value="Unassembled WGS sequence"/>
</dbReference>
<evidence type="ECO:0000313" key="2">
    <source>
        <dbReference type="EMBL" id="EGO20308.1"/>
    </source>
</evidence>
<name>F8P9H9_SERL9</name>
<feature type="chain" id="PRO_5003376644" evidence="1">
    <location>
        <begin position="19"/>
        <end position="99"/>
    </location>
</feature>
<organism>
    <name type="scientific">Serpula lacrymans var. lacrymans (strain S7.9)</name>
    <name type="common">Dry rot fungus</name>
    <dbReference type="NCBI Taxonomy" id="578457"/>
    <lineage>
        <taxon>Eukaryota</taxon>
        <taxon>Fungi</taxon>
        <taxon>Dikarya</taxon>
        <taxon>Basidiomycota</taxon>
        <taxon>Agaricomycotina</taxon>
        <taxon>Agaricomycetes</taxon>
        <taxon>Agaricomycetidae</taxon>
        <taxon>Boletales</taxon>
        <taxon>Coniophorineae</taxon>
        <taxon>Serpulaceae</taxon>
        <taxon>Serpula</taxon>
    </lineage>
</organism>
<gene>
    <name evidence="2" type="ORF">SERLADRAFT_477746</name>
</gene>
<reference evidence="2" key="1">
    <citation type="submission" date="2011-04" db="EMBL/GenBank/DDBJ databases">
        <title>Evolution of plant cell wall degrading machinery underlies the functional diversity of forest fungi.</title>
        <authorList>
            <consortium name="US DOE Joint Genome Institute (JGI-PGF)"/>
            <person name="Eastwood D.C."/>
            <person name="Floudas D."/>
            <person name="Binder M."/>
            <person name="Majcherczyk A."/>
            <person name="Schneider P."/>
            <person name="Aerts A."/>
            <person name="Asiegbu F.O."/>
            <person name="Baker S.E."/>
            <person name="Barry K."/>
            <person name="Bendiksby M."/>
            <person name="Blumentritt M."/>
            <person name="Coutinho P.M."/>
            <person name="Cullen D."/>
            <person name="Cullen D."/>
            <person name="Gathman A."/>
            <person name="Goodell B."/>
            <person name="Henrissat B."/>
            <person name="Ihrmark K."/>
            <person name="Kauserud H."/>
            <person name="Kohler A."/>
            <person name="LaButti K."/>
            <person name="Lapidus A."/>
            <person name="Lavin J.L."/>
            <person name="Lee Y.-H."/>
            <person name="Lindquist E."/>
            <person name="Lilly W."/>
            <person name="Lucas S."/>
            <person name="Morin E."/>
            <person name="Murat C."/>
            <person name="Oguiza J.A."/>
            <person name="Park J."/>
            <person name="Pisabarro A.G."/>
            <person name="Riley R."/>
            <person name="Rosling A."/>
            <person name="Salamov A."/>
            <person name="Schmidt O."/>
            <person name="Schmutz J."/>
            <person name="Skrede I."/>
            <person name="Stenlid J."/>
            <person name="Wiebenga A."/>
            <person name="Xie X."/>
            <person name="Kues U."/>
            <person name="Hibbett D.S."/>
            <person name="Hoffmeister D."/>
            <person name="Hogberg N."/>
            <person name="Martin F."/>
            <person name="Grigoriev I.V."/>
            <person name="Watkinson S.C."/>
        </authorList>
    </citation>
    <scope>NUCLEOTIDE SEQUENCE</scope>
    <source>
        <strain evidence="2">S7.9</strain>
    </source>
</reference>